<evidence type="ECO:0000256" key="5">
    <source>
        <dbReference type="ARBA" id="ARBA00022692"/>
    </source>
</evidence>
<dbReference type="PANTHER" id="PTHR30026:SF20">
    <property type="entry name" value="OUTER MEMBRANE PROTEIN TOLC"/>
    <property type="match status" value="1"/>
</dbReference>
<keyword evidence="8" id="KW-0175">Coiled coil</keyword>
<dbReference type="InterPro" id="IPR051906">
    <property type="entry name" value="TolC-like"/>
</dbReference>
<protein>
    <submittedName>
        <fullName evidence="9">Outer membrane protein TolC</fullName>
    </submittedName>
</protein>
<dbReference type="PANTHER" id="PTHR30026">
    <property type="entry name" value="OUTER MEMBRANE PROTEIN TOLC"/>
    <property type="match status" value="1"/>
</dbReference>
<evidence type="ECO:0000256" key="7">
    <source>
        <dbReference type="ARBA" id="ARBA00023237"/>
    </source>
</evidence>
<dbReference type="EMBL" id="JAATJH010000002">
    <property type="protein sequence ID" value="NJC26061.1"/>
    <property type="molecule type" value="Genomic_DNA"/>
</dbReference>
<comment type="caution">
    <text evidence="9">The sequence shown here is derived from an EMBL/GenBank/DDBJ whole genome shotgun (WGS) entry which is preliminary data.</text>
</comment>
<keyword evidence="10" id="KW-1185">Reference proteome</keyword>
<accession>A0ABX0XAS6</accession>
<gene>
    <name evidence="9" type="ORF">GGR27_001560</name>
</gene>
<dbReference type="InterPro" id="IPR003423">
    <property type="entry name" value="OMP_efflux"/>
</dbReference>
<evidence type="ECO:0000256" key="3">
    <source>
        <dbReference type="ARBA" id="ARBA00022448"/>
    </source>
</evidence>
<comment type="subcellular location">
    <subcellularLocation>
        <location evidence="1">Cell outer membrane</location>
    </subcellularLocation>
</comment>
<evidence type="ECO:0000256" key="1">
    <source>
        <dbReference type="ARBA" id="ARBA00004442"/>
    </source>
</evidence>
<dbReference type="Proteomes" id="UP000770785">
    <property type="component" value="Unassembled WGS sequence"/>
</dbReference>
<keyword evidence="7" id="KW-0998">Cell outer membrane</keyword>
<evidence type="ECO:0000313" key="9">
    <source>
        <dbReference type="EMBL" id="NJC26061.1"/>
    </source>
</evidence>
<dbReference type="RefSeq" id="WP_168036823.1">
    <property type="nucleotide sequence ID" value="NZ_JAATJH010000002.1"/>
</dbReference>
<dbReference type="SUPFAM" id="SSF56954">
    <property type="entry name" value="Outer membrane efflux proteins (OEP)"/>
    <property type="match status" value="1"/>
</dbReference>
<evidence type="ECO:0000256" key="2">
    <source>
        <dbReference type="ARBA" id="ARBA00007613"/>
    </source>
</evidence>
<sequence>MSTKTHVVVVCFLLLATLPGTCVRAQKSISLAELQALAADNALAVLVADQDLRSAEFELTAFRASMKPRLDLNANFPNYFRTSTEVTQNDGTVAFREIELNNSFVGLLASQRIGATGGTINLESRLQRTDNFVQNSKNYNGSPVRLSYSQPLLAFNPWKWDKELLPLAQVQSEREVQAARAGAALEATDRFFDLVSADQERRIAETNRSANAQLYRVAEERYALGKINRGDVVQLRLELTSAEQNLLRAERLVAAASADIQQLLGRPYVGELFRPELPTARVATTIDATAAATQMVTRRPEILAAHQRIRRAAREVDRTKKDFGPRIDIEAGFGFIRNDENLAPIYNDPQNDRTLSVNLALPILDWGQRRALTKQATTNQDLATEIARRTELDLNTELVQLLEQWQTVQEELRLASDIRDLAEERFEISRQSYELGAIPLANLSLAQQFRDQNTRGYAETLRAYWLTYARLARLTLWDFINDKALGG</sequence>
<comment type="similarity">
    <text evidence="2">Belongs to the outer membrane factor (OMF) (TC 1.B.17) family.</text>
</comment>
<reference evidence="9 10" key="1">
    <citation type="submission" date="2020-03" db="EMBL/GenBank/DDBJ databases">
        <title>Genomic Encyclopedia of Type Strains, Phase IV (KMG-IV): sequencing the most valuable type-strain genomes for metagenomic binning, comparative biology and taxonomic classification.</title>
        <authorList>
            <person name="Goeker M."/>
        </authorList>
    </citation>
    <scope>NUCLEOTIDE SEQUENCE [LARGE SCALE GENOMIC DNA]</scope>
    <source>
        <strain evidence="9 10">DSM 105096</strain>
    </source>
</reference>
<dbReference type="Gene3D" id="1.20.1600.10">
    <property type="entry name" value="Outer membrane efflux proteins (OEP)"/>
    <property type="match status" value="1"/>
</dbReference>
<dbReference type="Pfam" id="PF02321">
    <property type="entry name" value="OEP"/>
    <property type="match status" value="2"/>
</dbReference>
<evidence type="ECO:0000256" key="6">
    <source>
        <dbReference type="ARBA" id="ARBA00023136"/>
    </source>
</evidence>
<evidence type="ECO:0000256" key="4">
    <source>
        <dbReference type="ARBA" id="ARBA00022452"/>
    </source>
</evidence>
<organism evidence="9 10">
    <name type="scientific">Neolewinella antarctica</name>
    <dbReference type="NCBI Taxonomy" id="442734"/>
    <lineage>
        <taxon>Bacteria</taxon>
        <taxon>Pseudomonadati</taxon>
        <taxon>Bacteroidota</taxon>
        <taxon>Saprospiria</taxon>
        <taxon>Saprospirales</taxon>
        <taxon>Lewinellaceae</taxon>
        <taxon>Neolewinella</taxon>
    </lineage>
</organism>
<keyword evidence="6" id="KW-0472">Membrane</keyword>
<proteinExistence type="inferred from homology"/>
<evidence type="ECO:0000313" key="10">
    <source>
        <dbReference type="Proteomes" id="UP000770785"/>
    </source>
</evidence>
<feature type="coiled-coil region" evidence="8">
    <location>
        <begin position="232"/>
        <end position="259"/>
    </location>
</feature>
<keyword evidence="3" id="KW-0813">Transport</keyword>
<keyword evidence="5" id="KW-0812">Transmembrane</keyword>
<name>A0ABX0XAS6_9BACT</name>
<evidence type="ECO:0000256" key="8">
    <source>
        <dbReference type="SAM" id="Coils"/>
    </source>
</evidence>
<keyword evidence="4" id="KW-1134">Transmembrane beta strand</keyword>